<sequence length="218" mass="24382">MKKMQGEDFNNLVRFFDGMAQTSWLSGVHNLLKDATGSWVGKSVLDVGCGTGRLLLRGAKESMHVTGIDLSSEMIKASTQTFLFHELGHKGTFLVGDAYELPFPNNQFDIVLSTCVLFLLPEPTVAMEEILRVIKENGIIAMLNPSIKMNQQEASRYCIDHNLSGFEEKTLLQWSTISTSRHRYSTEQLTAYFTDEGAKVVRNINVLDDLAIITIAKF</sequence>
<dbReference type="InterPro" id="IPR025714">
    <property type="entry name" value="Methyltranfer_dom"/>
</dbReference>
<comment type="caution">
    <text evidence="2">The sequence shown here is derived from an EMBL/GenBank/DDBJ whole genome shotgun (WGS) entry which is preliminary data.</text>
</comment>
<proteinExistence type="predicted"/>
<name>A0A4Q0VPQ9_9BACI</name>
<evidence type="ECO:0000313" key="3">
    <source>
        <dbReference type="Proteomes" id="UP000290649"/>
    </source>
</evidence>
<evidence type="ECO:0000313" key="2">
    <source>
        <dbReference type="EMBL" id="RXI98071.1"/>
    </source>
</evidence>
<dbReference type="Gene3D" id="3.40.50.150">
    <property type="entry name" value="Vaccinia Virus protein VP39"/>
    <property type="match status" value="1"/>
</dbReference>
<protein>
    <submittedName>
        <fullName evidence="2">Class I SAM-dependent methyltransferase</fullName>
    </submittedName>
</protein>
<reference evidence="2 3" key="1">
    <citation type="journal article" date="2019" name="Int. J. Syst. Evol. Microbiol.">
        <title>Anaerobacillus alkaliphilus sp. nov., a novel alkaliphilic and moderately halophilic bacterium.</title>
        <authorList>
            <person name="Borsodi A.K."/>
            <person name="Aszalos J.M."/>
            <person name="Bihari P."/>
            <person name="Nagy I."/>
            <person name="Schumann P."/>
            <person name="Sproer C."/>
            <person name="Kovacs A.L."/>
            <person name="Boka K."/>
            <person name="Dobosy P."/>
            <person name="Ovari M."/>
            <person name="Szili-Kovacs T."/>
            <person name="Toth E."/>
        </authorList>
    </citation>
    <scope>NUCLEOTIDE SEQUENCE [LARGE SCALE GENOMIC DNA]</scope>
    <source>
        <strain evidence="2 3">B16-10</strain>
    </source>
</reference>
<keyword evidence="3" id="KW-1185">Reference proteome</keyword>
<accession>A0A4Q0VPQ9</accession>
<gene>
    <name evidence="2" type="ORF">DS745_17135</name>
</gene>
<dbReference type="GO" id="GO:0032259">
    <property type="term" value="P:methylation"/>
    <property type="evidence" value="ECO:0007669"/>
    <property type="project" value="UniProtKB-KW"/>
</dbReference>
<keyword evidence="2" id="KW-0808">Transferase</keyword>
<dbReference type="SUPFAM" id="SSF53335">
    <property type="entry name" value="S-adenosyl-L-methionine-dependent methyltransferases"/>
    <property type="match status" value="1"/>
</dbReference>
<organism evidence="2 3">
    <name type="scientific">Anaerobacillus alkaliphilus</name>
    <dbReference type="NCBI Taxonomy" id="1548597"/>
    <lineage>
        <taxon>Bacteria</taxon>
        <taxon>Bacillati</taxon>
        <taxon>Bacillota</taxon>
        <taxon>Bacilli</taxon>
        <taxon>Bacillales</taxon>
        <taxon>Bacillaceae</taxon>
        <taxon>Anaerobacillus</taxon>
    </lineage>
</organism>
<dbReference type="GO" id="GO:0008757">
    <property type="term" value="F:S-adenosylmethionine-dependent methyltransferase activity"/>
    <property type="evidence" value="ECO:0007669"/>
    <property type="project" value="InterPro"/>
</dbReference>
<dbReference type="Proteomes" id="UP000290649">
    <property type="component" value="Unassembled WGS sequence"/>
</dbReference>
<dbReference type="EMBL" id="QOUX01000046">
    <property type="protein sequence ID" value="RXI98071.1"/>
    <property type="molecule type" value="Genomic_DNA"/>
</dbReference>
<dbReference type="Pfam" id="PF13847">
    <property type="entry name" value="Methyltransf_31"/>
    <property type="match status" value="1"/>
</dbReference>
<dbReference type="AlphaFoldDB" id="A0A4Q0VPQ9"/>
<evidence type="ECO:0000259" key="1">
    <source>
        <dbReference type="Pfam" id="PF13847"/>
    </source>
</evidence>
<dbReference type="PANTHER" id="PTHR43591">
    <property type="entry name" value="METHYLTRANSFERASE"/>
    <property type="match status" value="1"/>
</dbReference>
<dbReference type="InterPro" id="IPR029063">
    <property type="entry name" value="SAM-dependent_MTases_sf"/>
</dbReference>
<keyword evidence="2" id="KW-0489">Methyltransferase</keyword>
<dbReference type="RefSeq" id="WP_129079430.1">
    <property type="nucleotide sequence ID" value="NZ_QOUX01000046.1"/>
</dbReference>
<dbReference type="CDD" id="cd02440">
    <property type="entry name" value="AdoMet_MTases"/>
    <property type="match status" value="1"/>
</dbReference>
<dbReference type="OrthoDB" id="9808140at2"/>
<feature type="domain" description="Methyltransferase" evidence="1">
    <location>
        <begin position="41"/>
        <end position="172"/>
    </location>
</feature>